<accession>A0A3E0DYB6</accession>
<organism evidence="7 8">
    <name type="scientific">Flavobacterium aquicola</name>
    <dbReference type="NCBI Taxonomy" id="1682742"/>
    <lineage>
        <taxon>Bacteria</taxon>
        <taxon>Pseudomonadati</taxon>
        <taxon>Bacteroidota</taxon>
        <taxon>Flavobacteriia</taxon>
        <taxon>Flavobacteriales</taxon>
        <taxon>Flavobacteriaceae</taxon>
        <taxon>Flavobacterium</taxon>
    </lineage>
</organism>
<evidence type="ECO:0000313" key="8">
    <source>
        <dbReference type="Proteomes" id="UP000257136"/>
    </source>
</evidence>
<dbReference type="PROSITE" id="PS00136">
    <property type="entry name" value="SUBTILASE_ASP"/>
    <property type="match status" value="1"/>
</dbReference>
<dbReference type="EMBL" id="QUNI01000024">
    <property type="protein sequence ID" value="REG90453.1"/>
    <property type="molecule type" value="Genomic_DNA"/>
</dbReference>
<evidence type="ECO:0000313" key="7">
    <source>
        <dbReference type="EMBL" id="REG90453.1"/>
    </source>
</evidence>
<dbReference type="GO" id="GO:0004252">
    <property type="term" value="F:serine-type endopeptidase activity"/>
    <property type="evidence" value="ECO:0007669"/>
    <property type="project" value="UniProtKB-UniRule"/>
</dbReference>
<sequence length="352" mass="38904">MTQLKVIVNKLNKRTSPVTDFANKSNIVGVVNEGFTFESVKQLKNNLGIWHQCKDGYWAWGKGFCDHKFLDSKNQIIDYNILSLLPQEFKKTNGQGITVGILDTGLFRHEAFANCKIIGKNFVDDNDDFVDRSLESHGTFVSGIIAAGMCDNNKMKGIASNVSLIIGKISADSTISDSDTILKGLVWLIKQQPDIINCSFDFSPLNKAVFDEILTSDNAKNIIWVAAGQDGTGTFNSTTYYPALNENFIAVGALKKEDLGLDEVNRINSHIKYIVPQLSFKSTDKFDFYSDAIGSSFASALVTGNLALIKSRLKQNGSNNVESSDCIKILDSNIEKLISADQLQNPFLIFKR</sequence>
<keyword evidence="3 5" id="KW-0378">Hydrolase</keyword>
<protein>
    <submittedName>
        <fullName evidence="7">Subtilase family protein</fullName>
    </submittedName>
</protein>
<dbReference type="RefSeq" id="WP_115815217.1">
    <property type="nucleotide sequence ID" value="NZ_QUNI01000024.1"/>
</dbReference>
<dbReference type="GO" id="GO:0006508">
    <property type="term" value="P:proteolysis"/>
    <property type="evidence" value="ECO:0007669"/>
    <property type="project" value="UniProtKB-KW"/>
</dbReference>
<evidence type="ECO:0000256" key="5">
    <source>
        <dbReference type="PROSITE-ProRule" id="PRU01240"/>
    </source>
</evidence>
<proteinExistence type="inferred from homology"/>
<dbReference type="Proteomes" id="UP000257136">
    <property type="component" value="Unassembled WGS sequence"/>
</dbReference>
<keyword evidence="8" id="KW-1185">Reference proteome</keyword>
<feature type="active site" description="Charge relay system" evidence="5">
    <location>
        <position position="103"/>
    </location>
</feature>
<keyword evidence="2 5" id="KW-0645">Protease</keyword>
<dbReference type="InterPro" id="IPR050131">
    <property type="entry name" value="Peptidase_S8_subtilisin-like"/>
</dbReference>
<gene>
    <name evidence="7" type="ORF">C8P67_1245</name>
</gene>
<evidence type="ECO:0000256" key="2">
    <source>
        <dbReference type="ARBA" id="ARBA00022670"/>
    </source>
</evidence>
<dbReference type="PROSITE" id="PS51892">
    <property type="entry name" value="SUBTILASE"/>
    <property type="match status" value="1"/>
</dbReference>
<dbReference type="InterPro" id="IPR036852">
    <property type="entry name" value="Peptidase_S8/S53_dom_sf"/>
</dbReference>
<dbReference type="OrthoDB" id="9798386at2"/>
<dbReference type="PRINTS" id="PR00723">
    <property type="entry name" value="SUBTILISIN"/>
</dbReference>
<dbReference type="Gene3D" id="3.40.50.200">
    <property type="entry name" value="Peptidase S8/S53 domain"/>
    <property type="match status" value="1"/>
</dbReference>
<reference evidence="7 8" key="1">
    <citation type="submission" date="2018-08" db="EMBL/GenBank/DDBJ databases">
        <title>Genomic Encyclopedia of Archaeal and Bacterial Type Strains, Phase II (KMG-II): from individual species to whole genera.</title>
        <authorList>
            <person name="Goeker M."/>
        </authorList>
    </citation>
    <scope>NUCLEOTIDE SEQUENCE [LARGE SCALE GENOMIC DNA]</scope>
    <source>
        <strain evidence="7 8">DSM 100880</strain>
    </source>
</reference>
<feature type="domain" description="Peptidase S8/S53" evidence="6">
    <location>
        <begin position="94"/>
        <end position="315"/>
    </location>
</feature>
<name>A0A3E0DYB6_9FLAO</name>
<dbReference type="PANTHER" id="PTHR43806">
    <property type="entry name" value="PEPTIDASE S8"/>
    <property type="match status" value="1"/>
</dbReference>
<dbReference type="InterPro" id="IPR023827">
    <property type="entry name" value="Peptidase_S8_Asp-AS"/>
</dbReference>
<comment type="similarity">
    <text evidence="1 5">Belongs to the peptidase S8 family.</text>
</comment>
<evidence type="ECO:0000256" key="1">
    <source>
        <dbReference type="ARBA" id="ARBA00011073"/>
    </source>
</evidence>
<dbReference type="SUPFAM" id="SSF52743">
    <property type="entry name" value="Subtilisin-like"/>
    <property type="match status" value="1"/>
</dbReference>
<feature type="active site" description="Charge relay system" evidence="5">
    <location>
        <position position="137"/>
    </location>
</feature>
<evidence type="ECO:0000256" key="3">
    <source>
        <dbReference type="ARBA" id="ARBA00022801"/>
    </source>
</evidence>
<dbReference type="InterPro" id="IPR022398">
    <property type="entry name" value="Peptidase_S8_His-AS"/>
</dbReference>
<feature type="active site" description="Charge relay system" evidence="5">
    <location>
        <position position="296"/>
    </location>
</feature>
<dbReference type="PANTHER" id="PTHR43806:SF11">
    <property type="entry name" value="CEREVISIN-RELATED"/>
    <property type="match status" value="1"/>
</dbReference>
<dbReference type="CDD" id="cd00306">
    <property type="entry name" value="Peptidases_S8_S53"/>
    <property type="match status" value="1"/>
</dbReference>
<evidence type="ECO:0000259" key="6">
    <source>
        <dbReference type="Pfam" id="PF00082"/>
    </source>
</evidence>
<dbReference type="Pfam" id="PF00082">
    <property type="entry name" value="Peptidase_S8"/>
    <property type="match status" value="1"/>
</dbReference>
<dbReference type="InterPro" id="IPR015500">
    <property type="entry name" value="Peptidase_S8_subtilisin-rel"/>
</dbReference>
<dbReference type="AlphaFoldDB" id="A0A3E0DYB6"/>
<comment type="caution">
    <text evidence="7">The sequence shown here is derived from an EMBL/GenBank/DDBJ whole genome shotgun (WGS) entry which is preliminary data.</text>
</comment>
<dbReference type="PROSITE" id="PS00137">
    <property type="entry name" value="SUBTILASE_HIS"/>
    <property type="match status" value="1"/>
</dbReference>
<keyword evidence="4 5" id="KW-0720">Serine protease</keyword>
<evidence type="ECO:0000256" key="4">
    <source>
        <dbReference type="ARBA" id="ARBA00022825"/>
    </source>
</evidence>
<dbReference type="InterPro" id="IPR000209">
    <property type="entry name" value="Peptidase_S8/S53_dom"/>
</dbReference>